<dbReference type="InterPro" id="IPR021638">
    <property type="entry name" value="DUF3244"/>
</dbReference>
<dbReference type="STRING" id="1203610.HMPREF1536_03137"/>
<reference evidence="1 2" key="1">
    <citation type="submission" date="2013-04" db="EMBL/GenBank/DDBJ databases">
        <title>The Genome Sequence of Parabacteroides gordonii DSM 23371.</title>
        <authorList>
            <consortium name="The Broad Institute Genomics Platform"/>
            <person name="Earl A."/>
            <person name="Ward D."/>
            <person name="Feldgarden M."/>
            <person name="Gevers D."/>
            <person name="Martens E."/>
            <person name="Sakamoto M."/>
            <person name="Benno Y."/>
            <person name="Suzuki N."/>
            <person name="Matsunaga N."/>
            <person name="Koshihara K."/>
            <person name="Seki M."/>
            <person name="Komiya H."/>
            <person name="Walker B."/>
            <person name="Young S."/>
            <person name="Zeng Q."/>
            <person name="Gargeya S."/>
            <person name="Fitzgerald M."/>
            <person name="Haas B."/>
            <person name="Abouelleil A."/>
            <person name="Allen A.W."/>
            <person name="Alvarado L."/>
            <person name="Arachchi H.M."/>
            <person name="Berlin A.M."/>
            <person name="Chapman S.B."/>
            <person name="Gainer-Dewar J."/>
            <person name="Goldberg J."/>
            <person name="Griggs A."/>
            <person name="Gujja S."/>
            <person name="Hansen M."/>
            <person name="Howarth C."/>
            <person name="Imamovic A."/>
            <person name="Ireland A."/>
            <person name="Larimer J."/>
            <person name="McCowan C."/>
            <person name="Murphy C."/>
            <person name="Pearson M."/>
            <person name="Poon T.W."/>
            <person name="Priest M."/>
            <person name="Roberts A."/>
            <person name="Saif S."/>
            <person name="Shea T."/>
            <person name="Sisk P."/>
            <person name="Sykes S."/>
            <person name="Wortman J."/>
            <person name="Nusbaum C."/>
            <person name="Birren B."/>
        </authorList>
    </citation>
    <scope>NUCLEOTIDE SEQUENCE [LARGE SCALE GENOMIC DNA]</scope>
    <source>
        <strain evidence="1 2">MS-1</strain>
    </source>
</reference>
<evidence type="ECO:0000313" key="1">
    <source>
        <dbReference type="EMBL" id="KKB55665.1"/>
    </source>
</evidence>
<comment type="caution">
    <text evidence="1">The sequence shown here is derived from an EMBL/GenBank/DDBJ whole genome shotgun (WGS) entry which is preliminary data.</text>
</comment>
<dbReference type="Gene3D" id="2.60.40.3080">
    <property type="match status" value="1"/>
</dbReference>
<accession>A0A0F5JDT9</accession>
<dbReference type="PATRIC" id="fig|1203610.3.peg.3203"/>
<dbReference type="Proteomes" id="UP000033035">
    <property type="component" value="Unassembled WGS sequence"/>
</dbReference>
<proteinExistence type="predicted"/>
<dbReference type="EMBL" id="AQHW01000015">
    <property type="protein sequence ID" value="KKB55665.1"/>
    <property type="molecule type" value="Genomic_DNA"/>
</dbReference>
<evidence type="ECO:0000313" key="2">
    <source>
        <dbReference type="Proteomes" id="UP000033035"/>
    </source>
</evidence>
<dbReference type="HOGENOM" id="CLU_1863246_0_0_10"/>
<name>A0A0F5JDT9_9BACT</name>
<organism evidence="1 2">
    <name type="scientific">Parabacteroides gordonii MS-1 = DSM 23371</name>
    <dbReference type="NCBI Taxonomy" id="1203610"/>
    <lineage>
        <taxon>Bacteria</taxon>
        <taxon>Pseudomonadati</taxon>
        <taxon>Bacteroidota</taxon>
        <taxon>Bacteroidia</taxon>
        <taxon>Bacteroidales</taxon>
        <taxon>Tannerellaceae</taxon>
        <taxon>Parabacteroides</taxon>
    </lineage>
</organism>
<dbReference type="RefSeq" id="WP_028726128.1">
    <property type="nucleotide sequence ID" value="NZ_AUAE01000008.1"/>
</dbReference>
<dbReference type="AlphaFoldDB" id="A0A0F5JDT9"/>
<evidence type="ECO:0008006" key="3">
    <source>
        <dbReference type="Google" id="ProtNLM"/>
    </source>
</evidence>
<gene>
    <name evidence="1" type="ORF">HMPREF1536_03137</name>
</gene>
<dbReference type="Pfam" id="PF11589">
    <property type="entry name" value="DUF3244"/>
    <property type="match status" value="1"/>
</dbReference>
<protein>
    <recommendedName>
        <fullName evidence="3">DUF3244 domain-containing protein</fullName>
    </recommendedName>
</protein>
<keyword evidence="2" id="KW-1185">Reference proteome</keyword>
<sequence length="137" mass="15042">MNLTKTLFGTLIVVGSFFMPCVPTNVFASGNKELCTVTSSSKVYLKGRLSTPTTRSSSKLIEVFQENNALMVYYLDVLGEIEITITNDQNMIIYSEVISVFKSSKSLIELSESLNGSYTVKLKDSKGGELTGIFTVE</sequence>